<evidence type="ECO:0000259" key="1">
    <source>
        <dbReference type="PROSITE" id="PS50830"/>
    </source>
</evidence>
<dbReference type="EMBL" id="LR796567">
    <property type="protein sequence ID" value="CAB4151784.1"/>
    <property type="molecule type" value="Genomic_DNA"/>
</dbReference>
<feature type="domain" description="TNase-like" evidence="1">
    <location>
        <begin position="26"/>
        <end position="141"/>
    </location>
</feature>
<dbReference type="PROSITE" id="PS50830">
    <property type="entry name" value="TNASE_3"/>
    <property type="match status" value="1"/>
</dbReference>
<reference evidence="2" key="1">
    <citation type="submission" date="2020-04" db="EMBL/GenBank/DDBJ databases">
        <authorList>
            <person name="Chiriac C."/>
            <person name="Salcher M."/>
            <person name="Ghai R."/>
            <person name="Kavagutti S V."/>
        </authorList>
    </citation>
    <scope>NUCLEOTIDE SEQUENCE</scope>
</reference>
<dbReference type="SUPFAM" id="SSF50199">
    <property type="entry name" value="Staphylococcal nuclease"/>
    <property type="match status" value="1"/>
</dbReference>
<dbReference type="SMART" id="SM00318">
    <property type="entry name" value="SNc"/>
    <property type="match status" value="1"/>
</dbReference>
<organism evidence="2">
    <name type="scientific">uncultured Caudovirales phage</name>
    <dbReference type="NCBI Taxonomy" id="2100421"/>
    <lineage>
        <taxon>Viruses</taxon>
        <taxon>Duplodnaviria</taxon>
        <taxon>Heunggongvirae</taxon>
        <taxon>Uroviricota</taxon>
        <taxon>Caudoviricetes</taxon>
        <taxon>Peduoviridae</taxon>
        <taxon>Maltschvirus</taxon>
        <taxon>Maltschvirus maltsch</taxon>
    </lineage>
</organism>
<dbReference type="Pfam" id="PF00565">
    <property type="entry name" value="SNase"/>
    <property type="match status" value="1"/>
</dbReference>
<proteinExistence type="predicted"/>
<name>A0A6J5MY48_9CAUD</name>
<gene>
    <name evidence="2" type="ORF">UFOVP589_36</name>
</gene>
<sequence>MKRFLALSLSATLFALSSAAYADAYKINRVIDGDTVEIAVGFLPAPLPPKLSIRVLGVDTPEKAPRAKCEAEAVLAAKASAFTKDAVMKATTVDIQIKEWDKYGGRVLGYVILDGKNLSNLLIENGLARPYHGEAKSSWCE</sequence>
<protein>
    <submittedName>
        <fullName evidence="2">COG1525 Micrococcal nuclease (Thermonuclease) homologs</fullName>
    </submittedName>
</protein>
<evidence type="ECO:0000313" key="2">
    <source>
        <dbReference type="EMBL" id="CAB4151784.1"/>
    </source>
</evidence>
<dbReference type="Gene3D" id="2.40.50.90">
    <property type="match status" value="1"/>
</dbReference>
<dbReference type="InterPro" id="IPR035437">
    <property type="entry name" value="SNase_OB-fold_sf"/>
</dbReference>
<dbReference type="InterPro" id="IPR016071">
    <property type="entry name" value="Staphylococal_nuclease_OB-fold"/>
</dbReference>
<accession>A0A6J5MY48</accession>